<feature type="region of interest" description="Disordered" evidence="1">
    <location>
        <begin position="166"/>
        <end position="189"/>
    </location>
</feature>
<evidence type="ECO:0000313" key="2">
    <source>
        <dbReference type="EnsemblMetazoa" id="ACOM036513-PA.1"/>
    </source>
</evidence>
<organism evidence="2">
    <name type="scientific">Anopheles coluzzii</name>
    <name type="common">African malaria mosquito</name>
    <dbReference type="NCBI Taxonomy" id="1518534"/>
    <lineage>
        <taxon>Eukaryota</taxon>
        <taxon>Metazoa</taxon>
        <taxon>Ecdysozoa</taxon>
        <taxon>Arthropoda</taxon>
        <taxon>Hexapoda</taxon>
        <taxon>Insecta</taxon>
        <taxon>Pterygota</taxon>
        <taxon>Neoptera</taxon>
        <taxon>Endopterygota</taxon>
        <taxon>Diptera</taxon>
        <taxon>Nematocera</taxon>
        <taxon>Culicoidea</taxon>
        <taxon>Culicidae</taxon>
        <taxon>Anophelinae</taxon>
        <taxon>Anopheles</taxon>
    </lineage>
</organism>
<feature type="region of interest" description="Disordered" evidence="1">
    <location>
        <begin position="1"/>
        <end position="50"/>
    </location>
</feature>
<sequence>MPVGNVSYYHRRKYSPQAPPDHQSRIFFGDYARPDGGSERSRSNGSISSVATTQSSSSCVSVHSSAASLADAANANLLAVVSAPQGVESDSSPVPKCVDSAGSCGGGGGIGTTTTTTTTTTSSGSNCCVRAAAAAGESGSVGASQQVPSSRTSGSGLLAGGSLAPGGTSYSQASSSTFGTSRLGSNEEQRSQLSPGKYCILSMLCCVKIRRSYFDKMLIISYRFQ</sequence>
<protein>
    <submittedName>
        <fullName evidence="2">Uncharacterized protein</fullName>
    </submittedName>
</protein>
<dbReference type="VEuPathDB" id="VectorBase:ACON2_040907"/>
<feature type="compositionally biased region" description="Polar residues" evidence="1">
    <location>
        <begin position="170"/>
        <end position="184"/>
    </location>
</feature>
<proteinExistence type="predicted"/>
<dbReference type="AlphaFoldDB" id="A0A8W7PRZ0"/>
<dbReference type="Proteomes" id="UP000075882">
    <property type="component" value="Unassembled WGS sequence"/>
</dbReference>
<accession>A0A8W7PRZ0</accession>
<dbReference type="EnsemblMetazoa" id="ACOM036513-RA">
    <property type="protein sequence ID" value="ACOM036513-PA.1"/>
    <property type="gene ID" value="ACOM036513"/>
</dbReference>
<feature type="region of interest" description="Disordered" evidence="1">
    <location>
        <begin position="139"/>
        <end position="158"/>
    </location>
</feature>
<feature type="compositionally biased region" description="Basic and acidic residues" evidence="1">
    <location>
        <begin position="32"/>
        <end position="42"/>
    </location>
</feature>
<reference evidence="2" key="1">
    <citation type="submission" date="2022-08" db="UniProtKB">
        <authorList>
            <consortium name="EnsemblMetazoa"/>
        </authorList>
    </citation>
    <scope>IDENTIFICATION</scope>
</reference>
<name>A0A8W7PRZ0_ANOCL</name>
<evidence type="ECO:0000256" key="1">
    <source>
        <dbReference type="SAM" id="MobiDB-lite"/>
    </source>
</evidence>